<reference evidence="12" key="1">
    <citation type="journal article" date="2019" name="Int. J. Syst. Evol. Microbiol.">
        <title>The Global Catalogue of Microorganisms (GCM) 10K type strain sequencing project: providing services to taxonomists for standard genome sequencing and annotation.</title>
        <authorList>
            <consortium name="The Broad Institute Genomics Platform"/>
            <consortium name="The Broad Institute Genome Sequencing Center for Infectious Disease"/>
            <person name="Wu L."/>
            <person name="Ma J."/>
        </authorList>
    </citation>
    <scope>NUCLEOTIDE SEQUENCE [LARGE SCALE GENOMIC DNA]</scope>
    <source>
        <strain evidence="12">CECT 7477</strain>
    </source>
</reference>
<feature type="domain" description="TonB-dependent receptor plug" evidence="10">
    <location>
        <begin position="125"/>
        <end position="224"/>
    </location>
</feature>
<dbReference type="Gene3D" id="2.170.130.10">
    <property type="entry name" value="TonB-dependent receptor, plug domain"/>
    <property type="match status" value="1"/>
</dbReference>
<dbReference type="InterPro" id="IPR037066">
    <property type="entry name" value="Plug_dom_sf"/>
</dbReference>
<dbReference type="InterPro" id="IPR008969">
    <property type="entry name" value="CarboxyPept-like_regulatory"/>
</dbReference>
<dbReference type="InterPro" id="IPR039426">
    <property type="entry name" value="TonB-dep_rcpt-like"/>
</dbReference>
<dbReference type="PROSITE" id="PS52016">
    <property type="entry name" value="TONB_DEPENDENT_REC_3"/>
    <property type="match status" value="1"/>
</dbReference>
<comment type="similarity">
    <text evidence="8">Belongs to the TonB-dependent receptor family.</text>
</comment>
<evidence type="ECO:0000313" key="12">
    <source>
        <dbReference type="Proteomes" id="UP001595814"/>
    </source>
</evidence>
<sequence>MRFWIFAFILFSVSNIGLAQNTSSITGTVLSENGELLFGATIVLKENRKGAQSDTAGKYTLRNIPNGSYTLTASYIGFKTLSKSIEVGEGQKIEINFVLTENTEELEEVTVQGKSEKTALETKGFSVSSIETEEAGLRSIQTNELLNATVGVKIRQNGGLGSNVQYSLNGLSGRAVSIFIDGIPISVYGSSFSLNSIPPSMIKNIEVYKGVVPGHLSTDAVGGAINVVLRQEARNNLNASVSYGSFNTLQTFLNGAYRLNNSGFTVKASAFHNYSDNNYKISGGKIVDIAPNGVETPITARRFNDAYRSTGGMVQLGYTNVSWADQFMLGVTASDEYNEVQHGTFVTVMPYKGRFLESDAILGNLSYRKKDLFTRGLELNINGVYGKRSRVVNDTVADAYTWTGNRLIRFDGEYHSYPWGSQNEGGPTLLHIDRKVSSIRSGLSYAVNPNHKLLFNHVYSGVDRDDRDEMVSLLENTFQSTSDLYKNIFSLSYELNAFKNKFKLNAFGKHYLQKVLNNQPVFNDDNEVVEEVYESNIDFTGFGFASSYILIPEVTLLLSAERAIRLPSENEVFGDAGENLLPNLTIEPETSDNINVGVRLGKFNFKKHGLTLSTNLFARNIENRIGLPANAEALRESDEFVQFANLENTAESKGIEFELFYSYNNNLGFNFNMTKMSLTTVNQGFETDVPNVPLFFMNGGLRYGLDNVIQTKSLLNLFYNVYYTDEFAYKFSQGTNTVGGRSIPEQLSHDFGLSYTFPKKDFIVSLDVKNIFDQAIYDNLSVPKPGRAFYVKLNYIINNL</sequence>
<evidence type="ECO:0000313" key="11">
    <source>
        <dbReference type="EMBL" id="MFC4094242.1"/>
    </source>
</evidence>
<dbReference type="Pfam" id="PF07715">
    <property type="entry name" value="Plug"/>
    <property type="match status" value="1"/>
</dbReference>
<dbReference type="InterPro" id="IPR012910">
    <property type="entry name" value="Plug_dom"/>
</dbReference>
<keyword evidence="2 8" id="KW-0813">Transport</keyword>
<evidence type="ECO:0000256" key="5">
    <source>
        <dbReference type="ARBA" id="ARBA00022729"/>
    </source>
</evidence>
<evidence type="ECO:0000256" key="3">
    <source>
        <dbReference type="ARBA" id="ARBA00022452"/>
    </source>
</evidence>
<keyword evidence="6 8" id="KW-0472">Membrane</keyword>
<feature type="signal peptide" evidence="9">
    <location>
        <begin position="1"/>
        <end position="19"/>
    </location>
</feature>
<keyword evidence="5 9" id="KW-0732">Signal</keyword>
<dbReference type="InterPro" id="IPR036942">
    <property type="entry name" value="Beta-barrel_TonB_sf"/>
</dbReference>
<evidence type="ECO:0000256" key="7">
    <source>
        <dbReference type="ARBA" id="ARBA00023237"/>
    </source>
</evidence>
<keyword evidence="12" id="KW-1185">Reference proteome</keyword>
<dbReference type="PANTHER" id="PTHR30069">
    <property type="entry name" value="TONB-DEPENDENT OUTER MEMBRANE RECEPTOR"/>
    <property type="match status" value="1"/>
</dbReference>
<evidence type="ECO:0000256" key="4">
    <source>
        <dbReference type="ARBA" id="ARBA00022692"/>
    </source>
</evidence>
<evidence type="ECO:0000256" key="1">
    <source>
        <dbReference type="ARBA" id="ARBA00004571"/>
    </source>
</evidence>
<accession>A0ABV8JI90</accession>
<evidence type="ECO:0000256" key="2">
    <source>
        <dbReference type="ARBA" id="ARBA00022448"/>
    </source>
</evidence>
<dbReference type="EMBL" id="JBHSAW010000001">
    <property type="protein sequence ID" value="MFC4094242.1"/>
    <property type="molecule type" value="Genomic_DNA"/>
</dbReference>
<dbReference type="Gene3D" id="2.40.170.20">
    <property type="entry name" value="TonB-dependent receptor, beta-barrel domain"/>
    <property type="match status" value="1"/>
</dbReference>
<evidence type="ECO:0000256" key="8">
    <source>
        <dbReference type="PROSITE-ProRule" id="PRU01360"/>
    </source>
</evidence>
<evidence type="ECO:0000256" key="6">
    <source>
        <dbReference type="ARBA" id="ARBA00023136"/>
    </source>
</evidence>
<keyword evidence="7 8" id="KW-0998">Cell outer membrane</keyword>
<dbReference type="SUPFAM" id="SSF49464">
    <property type="entry name" value="Carboxypeptidase regulatory domain-like"/>
    <property type="match status" value="1"/>
</dbReference>
<dbReference type="PANTHER" id="PTHR30069:SF29">
    <property type="entry name" value="HEMOGLOBIN AND HEMOGLOBIN-HAPTOGLOBIN-BINDING PROTEIN 1-RELATED"/>
    <property type="match status" value="1"/>
</dbReference>
<keyword evidence="11" id="KW-0675">Receptor</keyword>
<feature type="chain" id="PRO_5045495491" evidence="9">
    <location>
        <begin position="20"/>
        <end position="800"/>
    </location>
</feature>
<comment type="subcellular location">
    <subcellularLocation>
        <location evidence="1 8">Cell outer membrane</location>
        <topology evidence="1 8">Multi-pass membrane protein</topology>
    </subcellularLocation>
</comment>
<proteinExistence type="inferred from homology"/>
<evidence type="ECO:0000259" key="10">
    <source>
        <dbReference type="Pfam" id="PF07715"/>
    </source>
</evidence>
<dbReference type="Pfam" id="PF13715">
    <property type="entry name" value="CarbopepD_reg_2"/>
    <property type="match status" value="1"/>
</dbReference>
<gene>
    <name evidence="11" type="ORF">ACFOUT_00040</name>
</gene>
<name>A0ABV8JI90_9FLAO</name>
<keyword evidence="4 8" id="KW-0812">Transmembrane</keyword>
<organism evidence="11 12">
    <name type="scientific">Euzebyella saccharophila</name>
    <dbReference type="NCBI Taxonomy" id="679664"/>
    <lineage>
        <taxon>Bacteria</taxon>
        <taxon>Pseudomonadati</taxon>
        <taxon>Bacteroidota</taxon>
        <taxon>Flavobacteriia</taxon>
        <taxon>Flavobacteriales</taxon>
        <taxon>Flavobacteriaceae</taxon>
        <taxon>Euzebyella</taxon>
    </lineage>
</organism>
<dbReference type="RefSeq" id="WP_317175497.1">
    <property type="nucleotide sequence ID" value="NZ_JACYFJ010000004.1"/>
</dbReference>
<dbReference type="SUPFAM" id="SSF56935">
    <property type="entry name" value="Porins"/>
    <property type="match status" value="1"/>
</dbReference>
<dbReference type="Proteomes" id="UP001595814">
    <property type="component" value="Unassembled WGS sequence"/>
</dbReference>
<comment type="caution">
    <text evidence="11">The sequence shown here is derived from an EMBL/GenBank/DDBJ whole genome shotgun (WGS) entry which is preliminary data.</text>
</comment>
<protein>
    <submittedName>
        <fullName evidence="11">TonB-dependent receptor</fullName>
    </submittedName>
</protein>
<dbReference type="Gene3D" id="2.60.40.1120">
    <property type="entry name" value="Carboxypeptidase-like, regulatory domain"/>
    <property type="match status" value="1"/>
</dbReference>
<evidence type="ECO:0000256" key="9">
    <source>
        <dbReference type="SAM" id="SignalP"/>
    </source>
</evidence>
<keyword evidence="3 8" id="KW-1134">Transmembrane beta strand</keyword>